<accession>A0A327ZHK7</accession>
<evidence type="ECO:0000313" key="2">
    <source>
        <dbReference type="EMBL" id="RAK40646.1"/>
    </source>
</evidence>
<dbReference type="Gene3D" id="3.40.50.720">
    <property type="entry name" value="NAD(P)-binding Rossmann-like Domain"/>
    <property type="match status" value="1"/>
</dbReference>
<protein>
    <submittedName>
        <fullName evidence="2">Uncharacterized protein YbjT (DUF2867 family)</fullName>
    </submittedName>
</protein>
<dbReference type="InterPro" id="IPR051604">
    <property type="entry name" value="Ergot_Alk_Oxidoreductase"/>
</dbReference>
<dbReference type="InterPro" id="IPR008030">
    <property type="entry name" value="NmrA-like"/>
</dbReference>
<proteinExistence type="predicted"/>
<dbReference type="OrthoDB" id="4632815at2"/>
<comment type="caution">
    <text evidence="2">The sequence shown here is derived from an EMBL/GenBank/DDBJ whole genome shotgun (WGS) entry which is preliminary data.</text>
</comment>
<keyword evidence="3" id="KW-1185">Reference proteome</keyword>
<dbReference type="RefSeq" id="WP_111648638.1">
    <property type="nucleotide sequence ID" value="NZ_JACHWI010000004.1"/>
</dbReference>
<name>A0A327ZHK7_9ACTN</name>
<evidence type="ECO:0000313" key="3">
    <source>
        <dbReference type="Proteomes" id="UP000249341"/>
    </source>
</evidence>
<sequence length="292" mass="30393">MTIGITGATGNVGSRAVRLLIQAGVRPRLLVRDPARLDPGTAELSEIAQCDLLDPEGLSAAFEGLDTLLWITPENFTAADPLAEMSAMAAAGAAAAEHHRVRRIVLISSVGAERGHGAGLIDGLARSEEAFTDIGAHVTVLRNGYYFSNLLGNLDELRDGRLTTTMPADRPMPWVDPRDVGEVAAARLLAGDWSGTVVQAVHGPRDLTWAEVAEIVGLVIGRKISLDVVPDEAVAAGLRQAGLTDAAVAGLIGMTAGLRDGFTPEQPRTAATTTPTTLASWVASTLAPALAT</sequence>
<dbReference type="PANTHER" id="PTHR43162">
    <property type="match status" value="1"/>
</dbReference>
<gene>
    <name evidence="2" type="ORF">B0I29_103686</name>
</gene>
<organism evidence="2 3">
    <name type="scientific">Actinoplanes lutulentus</name>
    <dbReference type="NCBI Taxonomy" id="1287878"/>
    <lineage>
        <taxon>Bacteria</taxon>
        <taxon>Bacillati</taxon>
        <taxon>Actinomycetota</taxon>
        <taxon>Actinomycetes</taxon>
        <taxon>Micromonosporales</taxon>
        <taxon>Micromonosporaceae</taxon>
        <taxon>Actinoplanes</taxon>
    </lineage>
</organism>
<feature type="domain" description="NmrA-like" evidence="1">
    <location>
        <begin position="2"/>
        <end position="234"/>
    </location>
</feature>
<dbReference type="Gene3D" id="3.90.25.10">
    <property type="entry name" value="UDP-galactose 4-epimerase, domain 1"/>
    <property type="match status" value="1"/>
</dbReference>
<dbReference type="Pfam" id="PF05368">
    <property type="entry name" value="NmrA"/>
    <property type="match status" value="1"/>
</dbReference>
<dbReference type="EMBL" id="QLMJ01000003">
    <property type="protein sequence ID" value="RAK40646.1"/>
    <property type="molecule type" value="Genomic_DNA"/>
</dbReference>
<dbReference type="Proteomes" id="UP000249341">
    <property type="component" value="Unassembled WGS sequence"/>
</dbReference>
<dbReference type="SUPFAM" id="SSF51735">
    <property type="entry name" value="NAD(P)-binding Rossmann-fold domains"/>
    <property type="match status" value="1"/>
</dbReference>
<reference evidence="2 3" key="1">
    <citation type="submission" date="2018-06" db="EMBL/GenBank/DDBJ databases">
        <title>Genomic Encyclopedia of Type Strains, Phase III (KMG-III): the genomes of soil and plant-associated and newly described type strains.</title>
        <authorList>
            <person name="Whitman W."/>
        </authorList>
    </citation>
    <scope>NUCLEOTIDE SEQUENCE [LARGE SCALE GENOMIC DNA]</scope>
    <source>
        <strain evidence="2 3">CGMCC 4.7090</strain>
    </source>
</reference>
<evidence type="ECO:0000259" key="1">
    <source>
        <dbReference type="Pfam" id="PF05368"/>
    </source>
</evidence>
<dbReference type="PANTHER" id="PTHR43162:SF1">
    <property type="entry name" value="PRESTALK A DIFFERENTIATION PROTEIN A"/>
    <property type="match status" value="1"/>
</dbReference>
<dbReference type="InterPro" id="IPR036291">
    <property type="entry name" value="NAD(P)-bd_dom_sf"/>
</dbReference>
<dbReference type="AlphaFoldDB" id="A0A327ZHK7"/>